<dbReference type="GO" id="GO:0016020">
    <property type="term" value="C:membrane"/>
    <property type="evidence" value="ECO:0007669"/>
    <property type="project" value="TreeGrafter"/>
</dbReference>
<dbReference type="GO" id="GO:0060090">
    <property type="term" value="F:molecular adaptor activity"/>
    <property type="evidence" value="ECO:0007669"/>
    <property type="project" value="TreeGrafter"/>
</dbReference>
<evidence type="ECO:0000313" key="4">
    <source>
        <dbReference type="Proteomes" id="UP000257109"/>
    </source>
</evidence>
<dbReference type="GO" id="GO:0072380">
    <property type="term" value="C:TRC complex"/>
    <property type="evidence" value="ECO:0007669"/>
    <property type="project" value="TreeGrafter"/>
</dbReference>
<reference evidence="3" key="1">
    <citation type="submission" date="2018-05" db="EMBL/GenBank/DDBJ databases">
        <title>Draft genome of Mucuna pruriens seed.</title>
        <authorList>
            <person name="Nnadi N.E."/>
            <person name="Vos R."/>
            <person name="Hasami M.H."/>
            <person name="Devisetty U.K."/>
            <person name="Aguiy J.C."/>
        </authorList>
    </citation>
    <scope>NUCLEOTIDE SEQUENCE [LARGE SCALE GENOMIC DNA]</scope>
    <source>
        <strain evidence="3">JCA_2017</strain>
    </source>
</reference>
<sequence>MVNKVLNLSIVVKKRTRKYSQAIDPYTQAIELNSQNAVYFSNHVFAHLRLEEYGSAIHDATEAIDIDPKYSKGYYRWGAAHLGLGKFKEALKDFQQLSFVDVLLRPRKFAIKTFIEYVGEPKTHLESTASSVYRPTILPAQTIRTVFHTYDYARHFISACTLILGLESTPFGVEYQGELPQYVLRNLSAS</sequence>
<evidence type="ECO:0000313" key="3">
    <source>
        <dbReference type="EMBL" id="RDX66535.1"/>
    </source>
</evidence>
<evidence type="ECO:0000256" key="1">
    <source>
        <dbReference type="ARBA" id="ARBA00022737"/>
    </source>
</evidence>
<gene>
    <name evidence="3" type="primary">PP5</name>
    <name evidence="3" type="ORF">CR513_54686</name>
</gene>
<proteinExistence type="predicted"/>
<dbReference type="PANTHER" id="PTHR45831">
    <property type="entry name" value="LD24721P"/>
    <property type="match status" value="1"/>
</dbReference>
<dbReference type="InterPro" id="IPR019734">
    <property type="entry name" value="TPR_rpt"/>
</dbReference>
<dbReference type="InterPro" id="IPR047150">
    <property type="entry name" value="SGT"/>
</dbReference>
<dbReference type="SUPFAM" id="SSF48452">
    <property type="entry name" value="TPR-like"/>
    <property type="match status" value="1"/>
</dbReference>
<dbReference type="PANTHER" id="PTHR45831:SF2">
    <property type="entry name" value="LD24721P"/>
    <property type="match status" value="1"/>
</dbReference>
<dbReference type="Gene3D" id="1.25.40.10">
    <property type="entry name" value="Tetratricopeptide repeat domain"/>
    <property type="match status" value="1"/>
</dbReference>
<feature type="non-terminal residue" evidence="3">
    <location>
        <position position="1"/>
    </location>
</feature>
<dbReference type="OrthoDB" id="993101at2759"/>
<evidence type="ECO:0000256" key="2">
    <source>
        <dbReference type="ARBA" id="ARBA00022803"/>
    </source>
</evidence>
<dbReference type="Proteomes" id="UP000257109">
    <property type="component" value="Unassembled WGS sequence"/>
</dbReference>
<comment type="caution">
    <text evidence="3">The sequence shown here is derived from an EMBL/GenBank/DDBJ whole genome shotgun (WGS) entry which is preliminary data.</text>
</comment>
<dbReference type="SMART" id="SM00028">
    <property type="entry name" value="TPR"/>
    <property type="match status" value="3"/>
</dbReference>
<dbReference type="Gene3D" id="3.40.50.2000">
    <property type="entry name" value="Glycogen Phosphorylase B"/>
    <property type="match status" value="1"/>
</dbReference>
<keyword evidence="1" id="KW-0677">Repeat</keyword>
<dbReference type="EMBL" id="QJKJ01013397">
    <property type="protein sequence ID" value="RDX66535.1"/>
    <property type="molecule type" value="Genomic_DNA"/>
</dbReference>
<accession>A0A371EKE4</accession>
<name>A0A371EKE4_MUCPR</name>
<keyword evidence="2" id="KW-0802">TPR repeat</keyword>
<dbReference type="InterPro" id="IPR011990">
    <property type="entry name" value="TPR-like_helical_dom_sf"/>
</dbReference>
<dbReference type="AlphaFoldDB" id="A0A371EKE4"/>
<protein>
    <submittedName>
        <fullName evidence="3">Serine/threonine-protein phosphatase 5</fullName>
    </submittedName>
</protein>
<dbReference type="GO" id="GO:0006620">
    <property type="term" value="P:post-translational protein targeting to endoplasmic reticulum membrane"/>
    <property type="evidence" value="ECO:0007669"/>
    <property type="project" value="TreeGrafter"/>
</dbReference>
<keyword evidence="4" id="KW-1185">Reference proteome</keyword>
<organism evidence="3 4">
    <name type="scientific">Mucuna pruriens</name>
    <name type="common">Velvet bean</name>
    <name type="synonym">Dolichos pruriens</name>
    <dbReference type="NCBI Taxonomy" id="157652"/>
    <lineage>
        <taxon>Eukaryota</taxon>
        <taxon>Viridiplantae</taxon>
        <taxon>Streptophyta</taxon>
        <taxon>Embryophyta</taxon>
        <taxon>Tracheophyta</taxon>
        <taxon>Spermatophyta</taxon>
        <taxon>Magnoliopsida</taxon>
        <taxon>eudicotyledons</taxon>
        <taxon>Gunneridae</taxon>
        <taxon>Pentapetalae</taxon>
        <taxon>rosids</taxon>
        <taxon>fabids</taxon>
        <taxon>Fabales</taxon>
        <taxon>Fabaceae</taxon>
        <taxon>Papilionoideae</taxon>
        <taxon>50 kb inversion clade</taxon>
        <taxon>NPAAA clade</taxon>
        <taxon>indigoferoid/millettioid clade</taxon>
        <taxon>Phaseoleae</taxon>
        <taxon>Mucuna</taxon>
    </lineage>
</organism>